<organism evidence="1 2">
    <name type="scientific">Steinernema carpocapsae</name>
    <name type="common">Entomopathogenic nematode</name>
    <dbReference type="NCBI Taxonomy" id="34508"/>
    <lineage>
        <taxon>Eukaryota</taxon>
        <taxon>Metazoa</taxon>
        <taxon>Ecdysozoa</taxon>
        <taxon>Nematoda</taxon>
        <taxon>Chromadorea</taxon>
        <taxon>Rhabditida</taxon>
        <taxon>Tylenchina</taxon>
        <taxon>Panagrolaimomorpha</taxon>
        <taxon>Strongyloidoidea</taxon>
        <taxon>Steinernematidae</taxon>
        <taxon>Steinernema</taxon>
    </lineage>
</organism>
<keyword evidence="2" id="KW-1185">Reference proteome</keyword>
<evidence type="ECO:0000313" key="1">
    <source>
        <dbReference type="EMBL" id="TMS38080.1"/>
    </source>
</evidence>
<dbReference type="EMBL" id="AZBU02000001">
    <property type="protein sequence ID" value="TMS38080.1"/>
    <property type="molecule type" value="Genomic_DNA"/>
</dbReference>
<name>A0A4U8UX53_STECR</name>
<protein>
    <submittedName>
        <fullName evidence="1">Uncharacterized protein</fullName>
    </submittedName>
</protein>
<accession>A0A4U8UX53</accession>
<comment type="caution">
    <text evidence="1">The sequence shown here is derived from an EMBL/GenBank/DDBJ whole genome shotgun (WGS) entry which is preliminary data.</text>
</comment>
<reference evidence="1 2" key="2">
    <citation type="journal article" date="2019" name="G3 (Bethesda)">
        <title>Hybrid Assembly of the Genome of the Entomopathogenic Nematode Steinernema carpocapsae Identifies the X-Chromosome.</title>
        <authorList>
            <person name="Serra L."/>
            <person name="Macchietto M."/>
            <person name="Macias-Munoz A."/>
            <person name="McGill C.J."/>
            <person name="Rodriguez I.M."/>
            <person name="Rodriguez B."/>
            <person name="Murad R."/>
            <person name="Mortazavi A."/>
        </authorList>
    </citation>
    <scope>NUCLEOTIDE SEQUENCE [LARGE SCALE GENOMIC DNA]</scope>
    <source>
        <strain evidence="1 2">ALL</strain>
    </source>
</reference>
<proteinExistence type="predicted"/>
<sequence>MLLTLIVIVTQSKRLVPLLPFVSHFIVRPSRCLRRPCSLELLPVCARKPNSQPTHLSPKWTCEWGSATARA</sequence>
<reference evidence="1 2" key="1">
    <citation type="journal article" date="2015" name="Genome Biol.">
        <title>Comparative genomics of Steinernema reveals deeply conserved gene regulatory networks.</title>
        <authorList>
            <person name="Dillman A.R."/>
            <person name="Macchietto M."/>
            <person name="Porter C.F."/>
            <person name="Rogers A."/>
            <person name="Williams B."/>
            <person name="Antoshechkin I."/>
            <person name="Lee M.M."/>
            <person name="Goodwin Z."/>
            <person name="Lu X."/>
            <person name="Lewis E.E."/>
            <person name="Goodrich-Blair H."/>
            <person name="Stock S.P."/>
            <person name="Adams B.J."/>
            <person name="Sternberg P.W."/>
            <person name="Mortazavi A."/>
        </authorList>
    </citation>
    <scope>NUCLEOTIDE SEQUENCE [LARGE SCALE GENOMIC DNA]</scope>
    <source>
        <strain evidence="1 2">ALL</strain>
    </source>
</reference>
<gene>
    <name evidence="1" type="ORF">L596_004883</name>
</gene>
<evidence type="ECO:0000313" key="2">
    <source>
        <dbReference type="Proteomes" id="UP000298663"/>
    </source>
</evidence>
<dbReference type="Proteomes" id="UP000298663">
    <property type="component" value="Unassembled WGS sequence"/>
</dbReference>
<dbReference type="AlphaFoldDB" id="A0A4U8UX53"/>